<dbReference type="InterPro" id="IPR020845">
    <property type="entry name" value="AMP-binding_CS"/>
</dbReference>
<dbReference type="PANTHER" id="PTHR45527:SF14">
    <property type="entry name" value="PLIPASTATIN SYNTHASE SUBUNIT B"/>
    <property type="match status" value="1"/>
</dbReference>
<dbReference type="CDD" id="cd05930">
    <property type="entry name" value="A_NRPS"/>
    <property type="match status" value="1"/>
</dbReference>
<dbReference type="PROSITE" id="PS00455">
    <property type="entry name" value="AMP_BINDING"/>
    <property type="match status" value="1"/>
</dbReference>
<dbReference type="InterPro" id="IPR020806">
    <property type="entry name" value="PKS_PP-bd"/>
</dbReference>
<dbReference type="InterPro" id="IPR036736">
    <property type="entry name" value="ACP-like_sf"/>
</dbReference>
<comment type="similarity">
    <text evidence="2">Belongs to the ATP-dependent AMP-binding enzyme family.</text>
</comment>
<dbReference type="GO" id="GO:0043041">
    <property type="term" value="P:amino acid activation for nonribosomal peptide biosynthetic process"/>
    <property type="evidence" value="ECO:0007669"/>
    <property type="project" value="TreeGrafter"/>
</dbReference>
<dbReference type="GO" id="GO:0003824">
    <property type="term" value="F:catalytic activity"/>
    <property type="evidence" value="ECO:0007669"/>
    <property type="project" value="InterPro"/>
</dbReference>
<dbReference type="InterPro" id="IPR045851">
    <property type="entry name" value="AMP-bd_C_sf"/>
</dbReference>
<dbReference type="FunFam" id="3.40.50.980:FF:000001">
    <property type="entry name" value="Non-ribosomal peptide synthetase"/>
    <property type="match status" value="2"/>
</dbReference>
<dbReference type="Gene3D" id="3.40.50.980">
    <property type="match status" value="2"/>
</dbReference>
<dbReference type="InterPro" id="IPR006162">
    <property type="entry name" value="Ppantetheine_attach_site"/>
</dbReference>
<dbReference type="Pfam" id="PF00501">
    <property type="entry name" value="AMP-binding"/>
    <property type="match status" value="2"/>
</dbReference>
<sequence length="2212" mass="250016">MKDLLKKITENNILLEIIDGKLRVFANSSNPDPALITEIKNKKEELLQFLSANRDQDAGRIPADIPVAPEQNGYPLSSSQHRLWLLSQLEESSAAYNMYGIYSFRGQLDITALEKAFDTLYNRHESLRTTFAEDVSGTVFQYIKPAAEIPLKVVHHDWRLMDEQTLKKQIADVCGQPFDLHKTPLLRVHLFRTADEEWVLVYVMPHIVSDGWSMHILLQELLSCYQQGTTTLLPLKIQYKDFAVWQQQQLESGHHEQHYDYWMQQLEHELPILQLPGDYTRPAVKTYNGGTVSSQIPATVTAVLQERCRQTGSTLFMGLVAAVNALLYRYTDQEDIVLGTPVAGREKGGLEGIIGFFVNTLAIRNRFSGKDTFLQLLENVRQTFLSALAHQEYPFDELVRRLQGPRDASRHPLFDVMITLQHAATATEQADLPAGLQVAAYEDYVNTTSKFDLTFNFSAAGNNLLLNLEYNSDIYTEQTVRRLARHLTGLLTAVSENPEIPIQEIRYMEETELQQLIVGLNNTIAGYPREATIVSLFEQQVLLTPDRNALVVDDTLLSYRQLNEWANKLADFLQTRYNIQPDDLVGIMLGRSEWMVIAIMGILKSGGAYVPVDTAYPQERIDYMLADSQCKLVIDDTLLAQFLGQADEYSAANPAAGILPANLAYVIYTSGTTGQPKGNLIEHRNVVRLLKTDPTLYDFNETDVWTLFHSYCFDFSVWEIFGPLLSGGELVIVPALTAKDPRSFLTLLRERKVTVLNQTPTSFYNIIQQEMEVGDADLQLRYVIFGGEALHPRNLREWKNKYPATRLINMYGITETTVHVTFKEIGSEEIASGISNIGKPIPTLRCYVLDQRGNPVPVGVPGELYVAGAGVARGYLNKPALTAARFMPDPFFEGGRMYRSGDKVKLLDNGEMAYEGRMDNQVKIRGYRIELGEIENAICRYSTVKGAALLVRAAPEGEKELVAYVVADDDAFSVLLLRKHLSGILPLFMMPHYFVMLKEWPLTANGKINYKLLPEPTADHQAGVEYVAPRNPLEVKLVNIFSTVLKVPAEKIGMLDNMFALGGDSIKAIRIVGKIREEIGAKITVGKLYEYPVLGDLAAWLVDNKEEDSLYEMKAEGLRQIEALRSAIIEEDKDINILPADYEDIYPLTAIEQGMIYSSMIRPEEPVYYDQFPFFVHIADLSVFKTAVATLVQRHPILRTKYYVKSFSRPVKVVLPEIILPIIYEDFSMLSENEQQMAVRDLLAAGQAARLNFDDELFWNFQICRLRKHEYVVIWSFHHAALDGWSVSLFNTELTQLLSTKESVVLPPLKHSYKDYCAILLGRKRSAEVEHYWKELLNGFTRNKLPFNYKRLPVSQRGGMKRISKVMDASLLEKLHELAAKHQFSFKAVCLAAHIYLLHITSAEQDVVTGVVTHDRPSIEDGENILGCFLNTIPVRIRIEQLTDILSLLQATDSYLKTVKPKEIHLSEIAGVLNERTTSLNPVFDTLFNFTDFHTYEQVETSSSLTMGASGWDIREVEDSTEMTNTFFDVEVDKTLDRFQVKIKFMPAFFEDQQVKHALELYVRILEQMTVDVYTPLASMNLLSAGEKQEILTDFNDTVVPYATQETLQSLFEAQVRRTPDNIALRQDGVSVTYRELNERANQMASLLCENITTGDNIGLLVTRSFDMIVGMFAILKAGGAYVPIDPEYPKDRQEYILSNSGVTRLLTNLTECTLEGLSGERVIYMQQVDVSAYSKENPDIAVSSRQLAYTIYTSGSTGRPKGVMIEHHSVVNLVSWVNNTFSIGGDDRLLFITSMCFDLSVYDIFGILSAGGTLVIARQEEVQQVETLKTLLLEERITFWDSVPSTLNYLVAELEAAGDTFQQQDLRVAFMSGDWIPVSLPERILRYFPGVQVISLGGATEGTVWSNYFPIKAVDKSWSSIPYGKPIDNNTFYVLDDYLRPVPKGVAGELYIGGVGVAAGYANDKEKTAAAFRPDPFTHRQGGMMYKTGDLGRIMADGNMEFLGRKDFQVKIRGFRVELGEIESVLQRHELIREAVVDVRKDSNNLHQLCAYLVPHTTLDIHLIREYLREKLPAYMIPSFFTVLDTLPLTSNGKINRKALPDPLQEDNGNGYLYVAPESELEKTMERIWISILNIERLGIRDDFFEMGANSLSVGAFVNRFQRETSTAINIRTVFMYPNIESLAAEVEKILWADNELFETDNLNDTENFSI</sequence>
<accession>A0A327W0Q1</accession>
<dbReference type="FunFam" id="3.40.50.12780:FF:000012">
    <property type="entry name" value="Non-ribosomal peptide synthetase"/>
    <property type="match status" value="2"/>
</dbReference>
<dbReference type="Gene3D" id="1.10.1200.10">
    <property type="entry name" value="ACP-like"/>
    <property type="match status" value="2"/>
</dbReference>
<organism evidence="6 7">
    <name type="scientific">Chitinophaga dinghuensis</name>
    <dbReference type="NCBI Taxonomy" id="1539050"/>
    <lineage>
        <taxon>Bacteria</taxon>
        <taxon>Pseudomonadati</taxon>
        <taxon>Bacteroidota</taxon>
        <taxon>Chitinophagia</taxon>
        <taxon>Chitinophagales</taxon>
        <taxon>Chitinophagaceae</taxon>
        <taxon>Chitinophaga</taxon>
    </lineage>
</organism>
<evidence type="ECO:0000256" key="4">
    <source>
        <dbReference type="ARBA" id="ARBA00022553"/>
    </source>
</evidence>
<comment type="caution">
    <text evidence="6">The sequence shown here is derived from an EMBL/GenBank/DDBJ whole genome shotgun (WGS) entry which is preliminary data.</text>
</comment>
<feature type="domain" description="Carrier" evidence="5">
    <location>
        <begin position="2117"/>
        <end position="2192"/>
    </location>
</feature>
<evidence type="ECO:0000256" key="1">
    <source>
        <dbReference type="ARBA" id="ARBA00001957"/>
    </source>
</evidence>
<dbReference type="FunFam" id="3.30.300.30:FF:000010">
    <property type="entry name" value="Enterobactin synthetase component F"/>
    <property type="match status" value="1"/>
</dbReference>
<dbReference type="InterPro" id="IPR010071">
    <property type="entry name" value="AA_adenyl_dom"/>
</dbReference>
<dbReference type="SUPFAM" id="SSF52777">
    <property type="entry name" value="CoA-dependent acyltransferases"/>
    <property type="match status" value="4"/>
</dbReference>
<dbReference type="SMART" id="SM00823">
    <property type="entry name" value="PKS_PP"/>
    <property type="match status" value="2"/>
</dbReference>
<dbReference type="InterPro" id="IPR000873">
    <property type="entry name" value="AMP-dep_synth/lig_dom"/>
</dbReference>
<dbReference type="PROSITE" id="PS00012">
    <property type="entry name" value="PHOSPHOPANTETHEINE"/>
    <property type="match status" value="1"/>
</dbReference>
<comment type="cofactor">
    <cofactor evidence="1">
        <name>pantetheine 4'-phosphate</name>
        <dbReference type="ChEBI" id="CHEBI:47942"/>
    </cofactor>
</comment>
<dbReference type="Gene3D" id="3.30.300.30">
    <property type="match status" value="2"/>
</dbReference>
<name>A0A327W0Q1_9BACT</name>
<dbReference type="SUPFAM" id="SSF47336">
    <property type="entry name" value="ACP-like"/>
    <property type="match status" value="2"/>
</dbReference>
<dbReference type="RefSeq" id="WP_111594193.1">
    <property type="nucleotide sequence ID" value="NZ_QLMA01000007.1"/>
</dbReference>
<dbReference type="CDD" id="cd17643">
    <property type="entry name" value="A_NRPS_Cytc1-like"/>
    <property type="match status" value="1"/>
</dbReference>
<dbReference type="Pfam" id="PF13193">
    <property type="entry name" value="AMP-binding_C"/>
    <property type="match status" value="1"/>
</dbReference>
<dbReference type="GO" id="GO:0005829">
    <property type="term" value="C:cytosol"/>
    <property type="evidence" value="ECO:0007669"/>
    <property type="project" value="TreeGrafter"/>
</dbReference>
<dbReference type="PANTHER" id="PTHR45527">
    <property type="entry name" value="NONRIBOSOMAL PEPTIDE SYNTHETASE"/>
    <property type="match status" value="1"/>
</dbReference>
<dbReference type="NCBIfam" id="TIGR01733">
    <property type="entry name" value="AA-adenyl-dom"/>
    <property type="match status" value="2"/>
</dbReference>
<dbReference type="GO" id="GO:0031177">
    <property type="term" value="F:phosphopantetheine binding"/>
    <property type="evidence" value="ECO:0007669"/>
    <property type="project" value="InterPro"/>
</dbReference>
<feature type="domain" description="Carrier" evidence="5">
    <location>
        <begin position="1028"/>
        <end position="1105"/>
    </location>
</feature>
<gene>
    <name evidence="6" type="ORF">CLV59_107391</name>
</gene>
<dbReference type="Proteomes" id="UP000249819">
    <property type="component" value="Unassembled WGS sequence"/>
</dbReference>
<evidence type="ECO:0000256" key="3">
    <source>
        <dbReference type="ARBA" id="ARBA00022450"/>
    </source>
</evidence>
<reference evidence="6 7" key="1">
    <citation type="submission" date="2018-06" db="EMBL/GenBank/DDBJ databases">
        <title>Genomic Encyclopedia of Archaeal and Bacterial Type Strains, Phase II (KMG-II): from individual species to whole genera.</title>
        <authorList>
            <person name="Goeker M."/>
        </authorList>
    </citation>
    <scope>NUCLEOTIDE SEQUENCE [LARGE SCALE GENOMIC DNA]</scope>
    <source>
        <strain evidence="6 7">DSM 29821</strain>
    </source>
</reference>
<dbReference type="PROSITE" id="PS50075">
    <property type="entry name" value="CARRIER"/>
    <property type="match status" value="2"/>
</dbReference>
<keyword evidence="3" id="KW-0596">Phosphopantetheine</keyword>
<dbReference type="Gene3D" id="3.30.559.10">
    <property type="entry name" value="Chloramphenicol acetyltransferase-like domain"/>
    <property type="match status" value="2"/>
</dbReference>
<dbReference type="SUPFAM" id="SSF56801">
    <property type="entry name" value="Acetyl-CoA synthetase-like"/>
    <property type="match status" value="2"/>
</dbReference>
<evidence type="ECO:0000313" key="7">
    <source>
        <dbReference type="Proteomes" id="UP000249819"/>
    </source>
</evidence>
<evidence type="ECO:0000259" key="5">
    <source>
        <dbReference type="PROSITE" id="PS50075"/>
    </source>
</evidence>
<keyword evidence="4" id="KW-0597">Phosphoprotein</keyword>
<dbReference type="OrthoDB" id="4317020at2"/>
<dbReference type="InterPro" id="IPR042099">
    <property type="entry name" value="ANL_N_sf"/>
</dbReference>
<dbReference type="InterPro" id="IPR023213">
    <property type="entry name" value="CAT-like_dom_sf"/>
</dbReference>
<dbReference type="Gene3D" id="3.40.50.12780">
    <property type="entry name" value="N-terminal domain of ligase-like"/>
    <property type="match status" value="1"/>
</dbReference>
<protein>
    <submittedName>
        <fullName evidence="6">Amino acid adenylation domain-containing protein</fullName>
    </submittedName>
</protein>
<dbReference type="Gene3D" id="2.30.38.10">
    <property type="entry name" value="Luciferase, Domain 3"/>
    <property type="match status" value="1"/>
</dbReference>
<dbReference type="EMBL" id="QLMA01000007">
    <property type="protein sequence ID" value="RAJ77622.1"/>
    <property type="molecule type" value="Genomic_DNA"/>
</dbReference>
<dbReference type="NCBIfam" id="NF003417">
    <property type="entry name" value="PRK04813.1"/>
    <property type="match status" value="2"/>
</dbReference>
<dbReference type="Pfam" id="PF00550">
    <property type="entry name" value="PP-binding"/>
    <property type="match status" value="2"/>
</dbReference>
<evidence type="ECO:0000313" key="6">
    <source>
        <dbReference type="EMBL" id="RAJ77622.1"/>
    </source>
</evidence>
<keyword evidence="7" id="KW-1185">Reference proteome</keyword>
<dbReference type="FunFam" id="1.10.1200.10:FF:000005">
    <property type="entry name" value="Nonribosomal peptide synthetase 1"/>
    <property type="match status" value="1"/>
</dbReference>
<dbReference type="Gene3D" id="3.30.559.30">
    <property type="entry name" value="Nonribosomal peptide synthetase, condensation domain"/>
    <property type="match status" value="2"/>
</dbReference>
<dbReference type="InterPro" id="IPR025110">
    <property type="entry name" value="AMP-bd_C"/>
</dbReference>
<dbReference type="InterPro" id="IPR001242">
    <property type="entry name" value="Condensation_dom"/>
</dbReference>
<dbReference type="GO" id="GO:0044550">
    <property type="term" value="P:secondary metabolite biosynthetic process"/>
    <property type="evidence" value="ECO:0007669"/>
    <property type="project" value="UniProtKB-ARBA"/>
</dbReference>
<dbReference type="Pfam" id="PF00668">
    <property type="entry name" value="Condensation"/>
    <property type="match status" value="2"/>
</dbReference>
<dbReference type="CDD" id="cd19531">
    <property type="entry name" value="LCL_NRPS-like"/>
    <property type="match status" value="1"/>
</dbReference>
<dbReference type="InterPro" id="IPR009081">
    <property type="entry name" value="PP-bd_ACP"/>
</dbReference>
<evidence type="ECO:0000256" key="2">
    <source>
        <dbReference type="ARBA" id="ARBA00006432"/>
    </source>
</evidence>
<dbReference type="FunFam" id="3.40.50.980:FF:000002">
    <property type="entry name" value="Enterobactin synthetase component F"/>
    <property type="match status" value="1"/>
</dbReference>
<proteinExistence type="inferred from homology"/>